<evidence type="ECO:0000256" key="14">
    <source>
        <dbReference type="ARBA" id="ARBA00023002"/>
    </source>
</evidence>
<dbReference type="Proteomes" id="UP000285301">
    <property type="component" value="Unassembled WGS sequence"/>
</dbReference>
<keyword evidence="13" id="KW-1133">Transmembrane helix</keyword>
<comment type="caution">
    <text evidence="25">The sequence shown here is derived from an EMBL/GenBank/DDBJ whole genome shotgun (WGS) entry which is preliminary data.</text>
</comment>
<evidence type="ECO:0000256" key="11">
    <source>
        <dbReference type="ARBA" id="ARBA00022723"/>
    </source>
</evidence>
<keyword evidence="16" id="KW-0503">Monooxygenase</keyword>
<evidence type="ECO:0000256" key="18">
    <source>
        <dbReference type="ARBA" id="ARBA00023157"/>
    </source>
</evidence>
<keyword evidence="14" id="KW-0560">Oxidoreductase</keyword>
<evidence type="ECO:0000256" key="5">
    <source>
        <dbReference type="ARBA" id="ARBA00010676"/>
    </source>
</evidence>
<evidence type="ECO:0000256" key="3">
    <source>
        <dbReference type="ARBA" id="ARBA00004553"/>
    </source>
</evidence>
<reference evidence="25 26" key="1">
    <citation type="journal article" date="2018" name="Gigascience">
        <title>Genomes of trombidid mites reveal novel predicted allergens and laterally-transferred genes associated with secondary metabolism.</title>
        <authorList>
            <person name="Dong X."/>
            <person name="Chaisiri K."/>
            <person name="Xia D."/>
            <person name="Armstrong S.D."/>
            <person name="Fang Y."/>
            <person name="Donnelly M.J."/>
            <person name="Kadowaki T."/>
            <person name="McGarry J.W."/>
            <person name="Darby A.C."/>
            <person name="Makepeace B.L."/>
        </authorList>
    </citation>
    <scope>NUCLEOTIDE SEQUENCE [LARGE SCALE GENOMIC DNA]</scope>
    <source>
        <strain evidence="25">UoL-WK</strain>
    </source>
</reference>
<sequence length="606" mass="69884">MNLLVFALLFLLYFNSNYLSLCSNLVNEHINESNTNERVLTKPANLTFFQTPLDPDDTIHMFWSVDYKAELLTMELRIARNEPKFWFAIGFSPYGEFTNADLCILWTDTSKKVHFDDVSTDENGFVNVDDINNCQLINLKRSGQVTRFVFERKFDTCDKDYVIEDGTNHVLYAIGAGFLHHVYGLRLTKYKHGFQRVQLLKNTIAPPKFPDDTRVLNILNEKVAVPSTDTTYWCKIHMLPEEIVNKHHIIQYEAVIQKGSEGLVHHMEVFHCEIPAESTLPDWDGGCFDKNMPEILDNCKRVVAAWALGAGPFAYPEEAGLPFGGKNYSRYVMLEVHYNNPELKSGIVDSSGIRLYYTPSLRQNDVGILEIGLEYTDKNSIPPRQKAFDLAGYCVSECTRAALPATGIKIFASQLHTHLTGVRVWTRHIREGKELKELNRDNYYSTHFQEIRLLKRPVNLMPGDALINVCLYDTRNRENMTYGGHAIRDEMCVNYMHYYPKTNLEVCKSSIDTEILTSYFEYMRKSEGYPTSKNKSVRENYHAIRWTPYTSKFLHRLYNTAPLSMQCNQSSGERFPGYWNGIPLTPIYEPLPPKKRHCNVDEVTIE</sequence>
<dbReference type="InterPro" id="IPR020611">
    <property type="entry name" value="Cu2_ascorb_mOase_CS-1"/>
</dbReference>
<accession>A0A443RGN5</accession>
<keyword evidence="18" id="KW-1015">Disulfide bond</keyword>
<feature type="domain" description="DOMON" evidence="24">
    <location>
        <begin position="57"/>
        <end position="175"/>
    </location>
</feature>
<feature type="chain" id="PRO_5019182937" description="Dopamine beta-hydroxylase" evidence="23">
    <location>
        <begin position="19"/>
        <end position="606"/>
    </location>
</feature>
<dbReference type="SMART" id="SM00664">
    <property type="entry name" value="DoH"/>
    <property type="match status" value="1"/>
</dbReference>
<dbReference type="EMBL" id="NCKU01000727">
    <property type="protein sequence ID" value="RWS14424.1"/>
    <property type="molecule type" value="Genomic_DNA"/>
</dbReference>
<comment type="pathway">
    <text evidence="4">Catecholamine biosynthesis; (R)-noradrenaline biosynthesis; (R)-noradrenaline from dopamine: step 1/1.</text>
</comment>
<organism evidence="25 26">
    <name type="scientific">Dinothrombium tinctorium</name>
    <dbReference type="NCBI Taxonomy" id="1965070"/>
    <lineage>
        <taxon>Eukaryota</taxon>
        <taxon>Metazoa</taxon>
        <taxon>Ecdysozoa</taxon>
        <taxon>Arthropoda</taxon>
        <taxon>Chelicerata</taxon>
        <taxon>Arachnida</taxon>
        <taxon>Acari</taxon>
        <taxon>Acariformes</taxon>
        <taxon>Trombidiformes</taxon>
        <taxon>Prostigmata</taxon>
        <taxon>Anystina</taxon>
        <taxon>Parasitengona</taxon>
        <taxon>Trombidioidea</taxon>
        <taxon>Trombidiidae</taxon>
        <taxon>Dinothrombium</taxon>
    </lineage>
</organism>
<dbReference type="FunFam" id="2.60.120.310:FF:000003">
    <property type="entry name" value="Dopamine beta-hydroxylase"/>
    <property type="match status" value="1"/>
</dbReference>
<dbReference type="GO" id="GO:0005507">
    <property type="term" value="F:copper ion binding"/>
    <property type="evidence" value="ECO:0007669"/>
    <property type="project" value="InterPro"/>
</dbReference>
<keyword evidence="9" id="KW-0127">Catecholamine biosynthesis</keyword>
<feature type="signal peptide" evidence="23">
    <location>
        <begin position="1"/>
        <end position="18"/>
    </location>
</feature>
<dbReference type="AlphaFoldDB" id="A0A443RGN5"/>
<dbReference type="GO" id="GO:0042420">
    <property type="term" value="P:dopamine catabolic process"/>
    <property type="evidence" value="ECO:0007669"/>
    <property type="project" value="TreeGrafter"/>
</dbReference>
<evidence type="ECO:0000256" key="8">
    <source>
        <dbReference type="ARBA" id="ARBA00020179"/>
    </source>
</evidence>
<protein>
    <recommendedName>
        <fullName evidence="8">Dopamine beta-hydroxylase</fullName>
        <ecNumber evidence="7">1.14.17.1</ecNumber>
    </recommendedName>
</protein>
<dbReference type="InterPro" id="IPR028460">
    <property type="entry name" value="Tbh/DBH"/>
</dbReference>
<keyword evidence="10" id="KW-0812">Transmembrane</keyword>
<dbReference type="GO" id="GO:0030667">
    <property type="term" value="C:secretory granule membrane"/>
    <property type="evidence" value="ECO:0007669"/>
    <property type="project" value="TreeGrafter"/>
</dbReference>
<dbReference type="PRINTS" id="PR00767">
    <property type="entry name" value="DBMONOXGNASE"/>
</dbReference>
<evidence type="ECO:0000256" key="2">
    <source>
        <dbReference type="ARBA" id="ARBA00004351"/>
    </source>
</evidence>
<evidence type="ECO:0000313" key="25">
    <source>
        <dbReference type="EMBL" id="RWS14424.1"/>
    </source>
</evidence>
<keyword evidence="17" id="KW-0472">Membrane</keyword>
<keyword evidence="12" id="KW-0735">Signal-anchor</keyword>
<dbReference type="Pfam" id="PF03712">
    <property type="entry name" value="Cu2_monoox_C"/>
    <property type="match status" value="1"/>
</dbReference>
<evidence type="ECO:0000313" key="26">
    <source>
        <dbReference type="Proteomes" id="UP000285301"/>
    </source>
</evidence>
<evidence type="ECO:0000256" key="13">
    <source>
        <dbReference type="ARBA" id="ARBA00022989"/>
    </source>
</evidence>
<keyword evidence="26" id="KW-1185">Reference proteome</keyword>
<dbReference type="Pfam" id="PF03351">
    <property type="entry name" value="DOMON"/>
    <property type="match status" value="1"/>
</dbReference>
<comment type="catalytic activity">
    <reaction evidence="22">
        <text>dopamine + 2 L-ascorbate + O2 = (R)-noradrenaline + 2 monodehydro-L-ascorbate radical + H2O</text>
        <dbReference type="Rhea" id="RHEA:19117"/>
        <dbReference type="ChEBI" id="CHEBI:15377"/>
        <dbReference type="ChEBI" id="CHEBI:15379"/>
        <dbReference type="ChEBI" id="CHEBI:38290"/>
        <dbReference type="ChEBI" id="CHEBI:59513"/>
        <dbReference type="ChEBI" id="CHEBI:59905"/>
        <dbReference type="ChEBI" id="CHEBI:72587"/>
        <dbReference type="EC" id="1.14.17.1"/>
    </reaction>
    <physiologicalReaction direction="left-to-right" evidence="22">
        <dbReference type="Rhea" id="RHEA:19118"/>
    </physiologicalReaction>
</comment>
<dbReference type="PANTHER" id="PTHR10157">
    <property type="entry name" value="DOPAMINE BETA HYDROXYLASE RELATED"/>
    <property type="match status" value="1"/>
</dbReference>
<dbReference type="GO" id="GO:0006589">
    <property type="term" value="P:octopamine biosynthetic process"/>
    <property type="evidence" value="ECO:0007669"/>
    <property type="project" value="TreeGrafter"/>
</dbReference>
<evidence type="ECO:0000256" key="20">
    <source>
        <dbReference type="ARBA" id="ARBA00023329"/>
    </source>
</evidence>
<dbReference type="Pfam" id="PF01082">
    <property type="entry name" value="Cu2_monooxygen"/>
    <property type="match status" value="1"/>
</dbReference>
<dbReference type="PROSITE" id="PS00084">
    <property type="entry name" value="CU2_MONOOXYGENASE_1"/>
    <property type="match status" value="1"/>
</dbReference>
<dbReference type="PROSITE" id="PS50836">
    <property type="entry name" value="DOMON"/>
    <property type="match status" value="1"/>
</dbReference>
<dbReference type="InterPro" id="IPR000945">
    <property type="entry name" value="DBH-like"/>
</dbReference>
<evidence type="ECO:0000256" key="17">
    <source>
        <dbReference type="ARBA" id="ARBA00023136"/>
    </source>
</evidence>
<dbReference type="GO" id="GO:0004500">
    <property type="term" value="F:dopamine beta-monooxygenase activity"/>
    <property type="evidence" value="ECO:0007669"/>
    <property type="project" value="UniProtKB-EC"/>
</dbReference>
<evidence type="ECO:0000256" key="1">
    <source>
        <dbReference type="ARBA" id="ARBA00001973"/>
    </source>
</evidence>
<gene>
    <name evidence="25" type="ORF">B4U79_03873</name>
</gene>
<dbReference type="EC" id="1.14.17.1" evidence="7"/>
<evidence type="ECO:0000256" key="7">
    <source>
        <dbReference type="ARBA" id="ARBA00012686"/>
    </source>
</evidence>
<dbReference type="InterPro" id="IPR000323">
    <property type="entry name" value="Cu2_ascorb_mOase_N"/>
</dbReference>
<evidence type="ECO:0000256" key="10">
    <source>
        <dbReference type="ARBA" id="ARBA00022692"/>
    </source>
</evidence>
<dbReference type="InterPro" id="IPR005018">
    <property type="entry name" value="DOMON_domain"/>
</dbReference>
<evidence type="ECO:0000256" key="9">
    <source>
        <dbReference type="ARBA" id="ARBA00022584"/>
    </source>
</evidence>
<dbReference type="STRING" id="1965070.A0A443RGN5"/>
<evidence type="ECO:0000256" key="21">
    <source>
        <dbReference type="ARBA" id="ARBA00037327"/>
    </source>
</evidence>
<dbReference type="Gene3D" id="2.60.120.230">
    <property type="match status" value="1"/>
</dbReference>
<dbReference type="InterPro" id="IPR036939">
    <property type="entry name" value="Cu2_ascorb_mOase_N_sf"/>
</dbReference>
<dbReference type="InterPro" id="IPR008977">
    <property type="entry name" value="PHM/PNGase_F_dom_sf"/>
</dbReference>
<comment type="subunit">
    <text evidence="6">Homotetramer; composed of two disulfide-linked dimers.</text>
</comment>
<evidence type="ECO:0000259" key="24">
    <source>
        <dbReference type="PROSITE" id="PS50836"/>
    </source>
</evidence>
<dbReference type="InterPro" id="IPR014784">
    <property type="entry name" value="Cu2_ascorb_mOase-like_C"/>
</dbReference>
<comment type="subcellular location">
    <subcellularLocation>
        <location evidence="3">Cytoplasmic vesicle</location>
        <location evidence="3">Secretory vesicle</location>
        <location evidence="3">Chromaffin granule lumen</location>
    </subcellularLocation>
    <subcellularLocation>
        <location evidence="2">Cytoplasmic vesicle</location>
        <location evidence="2">Secretory vesicle</location>
        <location evidence="2">Chromaffin granule membrane</location>
        <topology evidence="2">Single-pass type II membrane protein</topology>
    </subcellularLocation>
</comment>
<feature type="non-terminal residue" evidence="25">
    <location>
        <position position="606"/>
    </location>
</feature>
<evidence type="ECO:0000256" key="22">
    <source>
        <dbReference type="ARBA" id="ARBA00047952"/>
    </source>
</evidence>
<proteinExistence type="inferred from homology"/>
<dbReference type="OrthoDB" id="129121at2759"/>
<keyword evidence="20" id="KW-0968">Cytoplasmic vesicle</keyword>
<dbReference type="SUPFAM" id="SSF49742">
    <property type="entry name" value="PHM/PNGase F"/>
    <property type="match status" value="2"/>
</dbReference>
<comment type="function">
    <text evidence="21">Catalyzes the hydroxylation of dopamine to noradrenaline (also known as norepinephrine), and is thus vital for regulation of these neurotransmitters.</text>
</comment>
<dbReference type="InterPro" id="IPR045266">
    <property type="entry name" value="DOH_DOMON"/>
</dbReference>
<dbReference type="FunFam" id="2.60.120.230:FF:000001">
    <property type="entry name" value="Monooxygenase, DBH-like 1"/>
    <property type="match status" value="1"/>
</dbReference>
<keyword evidence="23" id="KW-0732">Signal</keyword>
<keyword evidence="19" id="KW-0325">Glycoprotein</keyword>
<evidence type="ECO:0000256" key="16">
    <source>
        <dbReference type="ARBA" id="ARBA00023033"/>
    </source>
</evidence>
<comment type="cofactor">
    <cofactor evidence="1">
        <name>Cu(2+)</name>
        <dbReference type="ChEBI" id="CHEBI:29036"/>
    </cofactor>
</comment>
<dbReference type="GO" id="GO:0042421">
    <property type="term" value="P:norepinephrine biosynthetic process"/>
    <property type="evidence" value="ECO:0007669"/>
    <property type="project" value="TreeGrafter"/>
</dbReference>
<evidence type="ECO:0000256" key="19">
    <source>
        <dbReference type="ARBA" id="ARBA00023180"/>
    </source>
</evidence>
<dbReference type="InterPro" id="IPR024548">
    <property type="entry name" value="Cu2_monoox_C"/>
</dbReference>
<keyword evidence="15" id="KW-0186">Copper</keyword>
<evidence type="ECO:0000256" key="6">
    <source>
        <dbReference type="ARBA" id="ARBA00011406"/>
    </source>
</evidence>
<evidence type="ECO:0000256" key="12">
    <source>
        <dbReference type="ARBA" id="ARBA00022968"/>
    </source>
</evidence>
<dbReference type="PANTHER" id="PTHR10157:SF29">
    <property type="entry name" value="DOPAMINE BETA-HYDROXYLASE"/>
    <property type="match status" value="1"/>
</dbReference>
<evidence type="ECO:0000256" key="23">
    <source>
        <dbReference type="SAM" id="SignalP"/>
    </source>
</evidence>
<evidence type="ECO:0000256" key="4">
    <source>
        <dbReference type="ARBA" id="ARBA00005223"/>
    </source>
</evidence>
<dbReference type="GO" id="GO:0005615">
    <property type="term" value="C:extracellular space"/>
    <property type="evidence" value="ECO:0007669"/>
    <property type="project" value="TreeGrafter"/>
</dbReference>
<dbReference type="Gene3D" id="2.60.120.310">
    <property type="entry name" value="Copper type II, ascorbate-dependent monooxygenase, N-terminal domain"/>
    <property type="match status" value="1"/>
</dbReference>
<name>A0A443RGN5_9ACAR</name>
<comment type="similarity">
    <text evidence="5">Belongs to the copper type II ascorbate-dependent monooxygenase family.</text>
</comment>
<evidence type="ECO:0000256" key="15">
    <source>
        <dbReference type="ARBA" id="ARBA00023008"/>
    </source>
</evidence>
<dbReference type="CDD" id="cd09631">
    <property type="entry name" value="DOMON_DOH"/>
    <property type="match status" value="1"/>
</dbReference>
<keyword evidence="11" id="KW-0479">Metal-binding</keyword>